<dbReference type="InterPro" id="IPR002347">
    <property type="entry name" value="SDR_fam"/>
</dbReference>
<evidence type="ECO:0000313" key="4">
    <source>
        <dbReference type="Proteomes" id="UP001345691"/>
    </source>
</evidence>
<keyword evidence="2" id="KW-0560">Oxidoreductase</keyword>
<reference evidence="3 4" key="1">
    <citation type="submission" date="2023-08" db="EMBL/GenBank/DDBJ databases">
        <title>Black Yeasts Isolated from many extreme environments.</title>
        <authorList>
            <person name="Coleine C."/>
            <person name="Stajich J.E."/>
            <person name="Selbmann L."/>
        </authorList>
    </citation>
    <scope>NUCLEOTIDE SEQUENCE [LARGE SCALE GENOMIC DNA]</scope>
    <source>
        <strain evidence="3 4">CCFEE 6328</strain>
    </source>
</reference>
<dbReference type="Pfam" id="PF13561">
    <property type="entry name" value="adh_short_C2"/>
    <property type="match status" value="1"/>
</dbReference>
<evidence type="ECO:0000313" key="3">
    <source>
        <dbReference type="EMBL" id="KAK5066048.1"/>
    </source>
</evidence>
<dbReference type="PRINTS" id="PR00081">
    <property type="entry name" value="GDHRDH"/>
</dbReference>
<dbReference type="PRINTS" id="PR00080">
    <property type="entry name" value="SDRFAMILY"/>
</dbReference>
<comment type="caution">
    <text evidence="3">The sequence shown here is derived from an EMBL/GenBank/DDBJ whole genome shotgun (WGS) entry which is preliminary data.</text>
</comment>
<name>A0ABR0JJ96_9EURO</name>
<protein>
    <recommendedName>
        <fullName evidence="5">Glucose 1-dehydrogenase</fullName>
    </recommendedName>
</protein>
<comment type="similarity">
    <text evidence="1">Belongs to the short-chain dehydrogenases/reductases (SDR) family.</text>
</comment>
<dbReference type="CDD" id="cd05233">
    <property type="entry name" value="SDR_c"/>
    <property type="match status" value="1"/>
</dbReference>
<dbReference type="Proteomes" id="UP001345691">
    <property type="component" value="Unassembled WGS sequence"/>
</dbReference>
<dbReference type="SUPFAM" id="SSF51735">
    <property type="entry name" value="NAD(P)-binding Rossmann-fold domains"/>
    <property type="match status" value="1"/>
</dbReference>
<dbReference type="PANTHER" id="PTHR42760">
    <property type="entry name" value="SHORT-CHAIN DEHYDROGENASES/REDUCTASES FAMILY MEMBER"/>
    <property type="match status" value="1"/>
</dbReference>
<accession>A0ABR0JJ96</accession>
<evidence type="ECO:0000256" key="2">
    <source>
        <dbReference type="ARBA" id="ARBA00023002"/>
    </source>
</evidence>
<keyword evidence="4" id="KW-1185">Reference proteome</keyword>
<evidence type="ECO:0008006" key="5">
    <source>
        <dbReference type="Google" id="ProtNLM"/>
    </source>
</evidence>
<evidence type="ECO:0000256" key="1">
    <source>
        <dbReference type="ARBA" id="ARBA00006484"/>
    </source>
</evidence>
<proteinExistence type="inferred from homology"/>
<dbReference type="Gene3D" id="3.40.50.720">
    <property type="entry name" value="NAD(P)-binding Rossmann-like Domain"/>
    <property type="match status" value="1"/>
</dbReference>
<dbReference type="EMBL" id="JAVRRF010000004">
    <property type="protein sequence ID" value="KAK5066048.1"/>
    <property type="molecule type" value="Genomic_DNA"/>
</dbReference>
<dbReference type="PANTHER" id="PTHR42760:SF83">
    <property type="entry name" value="(3R)-3-HYDROXYACYL-COA DEHYDROGENASE"/>
    <property type="match status" value="1"/>
</dbReference>
<dbReference type="InterPro" id="IPR036291">
    <property type="entry name" value="NAD(P)-bd_dom_sf"/>
</dbReference>
<sequence>MAKLLEGKVAAITGGLTGIGRAIAIGFVRQGAKVAVNHLGQPAEEKHQRCLCKEVGSENNQDDFPLYFYAGDISDPDVAEAFLASTAQHFGHLDIVIANAGVAQFHDFLSTPDTYIQQHLHVNVCGAYYTVRAAGRIMKEQNTGGSIIGISSVSALTGSGALVHYTPTKAAVLNLMQSSAVALGPFGIRCNALLPGTIKTRLNVDDLAQNDKQKQIEQRTCLKRVGLPDDIAGPAVFLASDLSQYVTGAQLLVGKFQISFLREDRLR</sequence>
<gene>
    <name evidence="3" type="ORF">LTR69_002566</name>
</gene>
<organism evidence="3 4">
    <name type="scientific">Exophiala sideris</name>
    <dbReference type="NCBI Taxonomy" id="1016849"/>
    <lineage>
        <taxon>Eukaryota</taxon>
        <taxon>Fungi</taxon>
        <taxon>Dikarya</taxon>
        <taxon>Ascomycota</taxon>
        <taxon>Pezizomycotina</taxon>
        <taxon>Eurotiomycetes</taxon>
        <taxon>Chaetothyriomycetidae</taxon>
        <taxon>Chaetothyriales</taxon>
        <taxon>Herpotrichiellaceae</taxon>
        <taxon>Exophiala</taxon>
    </lineage>
</organism>